<comment type="caution">
    <text evidence="2">The sequence shown here is derived from an EMBL/GenBank/DDBJ whole genome shotgun (WGS) entry which is preliminary data.</text>
</comment>
<feature type="compositionally biased region" description="Polar residues" evidence="1">
    <location>
        <begin position="324"/>
        <end position="349"/>
    </location>
</feature>
<feature type="region of interest" description="Disordered" evidence="1">
    <location>
        <begin position="321"/>
        <end position="349"/>
    </location>
</feature>
<dbReference type="Proteomes" id="UP000593566">
    <property type="component" value="Unassembled WGS sequence"/>
</dbReference>
<accession>A0A8H6CLI7</accession>
<reference evidence="2 3" key="1">
    <citation type="journal article" date="2020" name="Genomics">
        <title>Complete, high-quality genomes from long-read metagenomic sequencing of two wolf lichen thalli reveals enigmatic genome architecture.</title>
        <authorList>
            <person name="McKenzie S.K."/>
            <person name="Walston R.F."/>
            <person name="Allen J.L."/>
        </authorList>
    </citation>
    <scope>NUCLEOTIDE SEQUENCE [LARGE SCALE GENOMIC DNA]</scope>
    <source>
        <strain evidence="2">WasteWater1</strain>
    </source>
</reference>
<evidence type="ECO:0000313" key="2">
    <source>
        <dbReference type="EMBL" id="KAF6225748.1"/>
    </source>
</evidence>
<organism evidence="2 3">
    <name type="scientific">Letharia lupina</name>
    <dbReference type="NCBI Taxonomy" id="560253"/>
    <lineage>
        <taxon>Eukaryota</taxon>
        <taxon>Fungi</taxon>
        <taxon>Dikarya</taxon>
        <taxon>Ascomycota</taxon>
        <taxon>Pezizomycotina</taxon>
        <taxon>Lecanoromycetes</taxon>
        <taxon>OSLEUM clade</taxon>
        <taxon>Lecanoromycetidae</taxon>
        <taxon>Lecanorales</taxon>
        <taxon>Lecanorineae</taxon>
        <taxon>Parmeliaceae</taxon>
        <taxon>Letharia</taxon>
    </lineage>
</organism>
<feature type="region of interest" description="Disordered" evidence="1">
    <location>
        <begin position="509"/>
        <end position="618"/>
    </location>
</feature>
<feature type="compositionally biased region" description="Polar residues" evidence="1">
    <location>
        <begin position="578"/>
        <end position="604"/>
    </location>
</feature>
<gene>
    <name evidence="2" type="ORF">HO133_009750</name>
</gene>
<name>A0A8H6CLI7_9LECA</name>
<dbReference type="RefSeq" id="XP_037154457.1">
    <property type="nucleotide sequence ID" value="XM_037300609.1"/>
</dbReference>
<protein>
    <submittedName>
        <fullName evidence="2">Uncharacterized protein</fullName>
    </submittedName>
</protein>
<proteinExistence type="predicted"/>
<feature type="compositionally biased region" description="Basic residues" evidence="1">
    <location>
        <begin position="514"/>
        <end position="524"/>
    </location>
</feature>
<feature type="compositionally biased region" description="Acidic residues" evidence="1">
    <location>
        <begin position="562"/>
        <end position="571"/>
    </location>
</feature>
<feature type="compositionally biased region" description="Polar residues" evidence="1">
    <location>
        <begin position="190"/>
        <end position="200"/>
    </location>
</feature>
<dbReference type="EMBL" id="JACCJB010000007">
    <property type="protein sequence ID" value="KAF6225748.1"/>
    <property type="molecule type" value="Genomic_DNA"/>
</dbReference>
<dbReference type="GeneID" id="59338145"/>
<feature type="region of interest" description="Disordered" evidence="1">
    <location>
        <begin position="96"/>
        <end position="122"/>
    </location>
</feature>
<dbReference type="AlphaFoldDB" id="A0A8H6CLI7"/>
<feature type="region of interest" description="Disordered" evidence="1">
    <location>
        <begin position="365"/>
        <end position="439"/>
    </location>
</feature>
<sequence length="618" mass="67162">MAATLGATYSPPPPLELHYSDTTSSIYPDRPIRPLPKKRLRSRLSSEVADSILYPPATTLSKPLFQFPYNGPTDQQNGLPARAHLSEMDANLVREQRNGDGEIDSYQFRGAENGSDDEDGVGMARRCQEQRQRPGSVNNMFRSGYTLSRSDTAKYIKPPIPQSTASSGDSVDGYDSFENANNKKKRKIPTSGSLGSHQTSLSADMAQMGISSTRDIDVAQSESDSGVGHYYGTGNSAVSAISSGTGISGAGRGRYGRAGARYHSGRSPLGVSVNGSNTLQAGRSFHHRRDYTLGSNTGGKEAAAAKSTDQGIISAAIAEAAASPTTPVKGQENKSLLEQQSSKNSSSAKTQFTFICESDSAKSMVWPPDIDFSPSPSGPYSRVATNSTGPHQSQNGRGFATQGTQTSPNMASQTNQAAAHQTGANQQAPQQTKKPRRPLHKQYALAARNRRTRQEMNNYKNPPKEEDVWICEFCEYESIFHEPPKALIRQYEAKDRLERKRLAEKQRLLEKAKMKGRKGKKGNKKNANAATHAQPPAQKSRYGQQPVDEILVQHQGTQSEEYVLDDYDDDPIPMPALPTQTPSKIPQPVSQNYNQSLRPSSSSGGVKGNIGTDRKAYS</sequence>
<keyword evidence="3" id="KW-1185">Reference proteome</keyword>
<evidence type="ECO:0000313" key="3">
    <source>
        <dbReference type="Proteomes" id="UP000593566"/>
    </source>
</evidence>
<feature type="compositionally biased region" description="Polar residues" evidence="1">
    <location>
        <begin position="383"/>
        <end position="432"/>
    </location>
</feature>
<feature type="region of interest" description="Disordered" evidence="1">
    <location>
        <begin position="1"/>
        <end position="45"/>
    </location>
</feature>
<feature type="region of interest" description="Disordered" evidence="1">
    <location>
        <begin position="152"/>
        <end position="200"/>
    </location>
</feature>
<evidence type="ECO:0000256" key="1">
    <source>
        <dbReference type="SAM" id="MobiDB-lite"/>
    </source>
</evidence>